<feature type="region of interest" description="Disordered" evidence="5">
    <location>
        <begin position="1204"/>
        <end position="1420"/>
    </location>
</feature>
<evidence type="ECO:0000313" key="8">
    <source>
        <dbReference type="RefSeq" id="XP_033361006.1"/>
    </source>
</evidence>
<organism evidence="7 9">
    <name type="scientific">Bombus vosnesenskii</name>
    <dbReference type="NCBI Taxonomy" id="207650"/>
    <lineage>
        <taxon>Eukaryota</taxon>
        <taxon>Metazoa</taxon>
        <taxon>Ecdysozoa</taxon>
        <taxon>Arthropoda</taxon>
        <taxon>Hexapoda</taxon>
        <taxon>Insecta</taxon>
        <taxon>Pterygota</taxon>
        <taxon>Neoptera</taxon>
        <taxon>Endopterygota</taxon>
        <taxon>Hymenoptera</taxon>
        <taxon>Apocrita</taxon>
        <taxon>Aculeata</taxon>
        <taxon>Apoidea</taxon>
        <taxon>Anthophila</taxon>
        <taxon>Apidae</taxon>
        <taxon>Bombus</taxon>
        <taxon>Pyrobombus</taxon>
    </lineage>
</organism>
<dbReference type="GO" id="GO:0008270">
    <property type="term" value="F:zinc ion binding"/>
    <property type="evidence" value="ECO:0007669"/>
    <property type="project" value="UniProtKB-KW"/>
</dbReference>
<proteinExistence type="predicted"/>
<name>A0A6J3L6S8_9HYME</name>
<reference evidence="8 9" key="1">
    <citation type="submission" date="2025-04" db="UniProtKB">
        <authorList>
            <consortium name="RefSeq"/>
        </authorList>
    </citation>
    <scope>IDENTIFICATION</scope>
    <source>
        <tissue evidence="8 9">Muscle</tissue>
    </source>
</reference>
<dbReference type="RefSeq" id="XP_033361007.1">
    <property type="nucleotide sequence ID" value="XM_033505116.1"/>
</dbReference>
<dbReference type="Proteomes" id="UP000504631">
    <property type="component" value="Unplaced"/>
</dbReference>
<feature type="region of interest" description="Disordered" evidence="5">
    <location>
        <begin position="1581"/>
        <end position="1656"/>
    </location>
</feature>
<evidence type="ECO:0000313" key="7">
    <source>
        <dbReference type="Proteomes" id="UP000504631"/>
    </source>
</evidence>
<dbReference type="InterPro" id="IPR002893">
    <property type="entry name" value="Znf_MYND"/>
</dbReference>
<accession>A0A6J3L6S8</accession>
<evidence type="ECO:0000256" key="2">
    <source>
        <dbReference type="ARBA" id="ARBA00022771"/>
    </source>
</evidence>
<dbReference type="Pfam" id="PF01753">
    <property type="entry name" value="zf-MYND"/>
    <property type="match status" value="1"/>
</dbReference>
<dbReference type="PROSITE" id="PS01360">
    <property type="entry name" value="ZF_MYND_1"/>
    <property type="match status" value="1"/>
</dbReference>
<dbReference type="GeneID" id="117239507"/>
<keyword evidence="2 4" id="KW-0863">Zinc-finger</keyword>
<keyword evidence="7" id="KW-1185">Reference proteome</keyword>
<feature type="domain" description="MYND-type" evidence="6">
    <location>
        <begin position="2114"/>
        <end position="2150"/>
    </location>
</feature>
<dbReference type="PROSITE" id="PS50865">
    <property type="entry name" value="ZF_MYND_2"/>
    <property type="match status" value="1"/>
</dbReference>
<feature type="compositionally biased region" description="Polar residues" evidence="5">
    <location>
        <begin position="1912"/>
        <end position="1930"/>
    </location>
</feature>
<evidence type="ECO:0000313" key="9">
    <source>
        <dbReference type="RefSeq" id="XP_033361007.1"/>
    </source>
</evidence>
<sequence>MLQKKTFQLDIPDTKYHNANIRITRLCPGCNLNRLEERIIVCLKHSLPWIQRKASLQALDFCRRCRQALYKLKADLQNLGLSRKQVHQGLIQLATKPRVILTRQIPYTRYRLKNLSEDERGKNITDNLRTNALNLRPRIEDIHKSNMTERFMKEESKYIKKADGVTAHETALISSNRELFIPNIKNPLTTMHSFDETLKQLDKSIFPKMRVYEKSTNTRKLENNVVSSKKCDKDENHHCIRKHKDIQKIREIPNLISDKVGSNRILMFNKYKKKRIEPKLKLKSCFVKKVNDSIQSDDYKKVYTKNIKLDISKKLHNDKKLIDMKVNSIPDKNIYSKHEDSTLNCNHKTEEGTKMKKNTHKRKLHKLMVSDRHKEIVQKRRKIKDRFRTYFGDCISISEDEQEQNIIEERFRKTRKKDSVDSCESGVYDAEKDITMTAACVDIIQKSNEDTSQGIIANVDVSHKPNDDISQGTITNLDIIHKLNKSTSQETIVNVNTNNGLNEDTSQRTIVNVDVIHESNEDTCQGIIANVDTNHKSNEGTSQGTIANIIQKSDEDTSQGTIANVDTIHESNEVTGNTNNKTTNQIEGATNFVKIECNKLQNNTYENKTHNIEIEKKELSRNKFINFSEKNDIEKSKHASSVTDMFQITEQSKVNVSTTKMKTTTEINNILPSDIPEICIPSHDTVTISKDFSGSEKSNLDTKDFNDLLHMRLFKTCQIRSNENVQETDMNADIGESTNLKKLSETQINCNQSITERILNHTKENKKVQLSSNTNKTDNVISRNNISNVKNNENELAVENSELNISEKKDIQSNKLPQGKLRVLSSAELGARWCPTPVNSVTSTVQFSHKNTETGTVPKTIVSIPAPVSETASRTIPENMKKYMDLEFSKSLYVTLVKIYNLIQVIRKFPISNLNYDKLLNMEFQNLRKILNTDDFINLTTEIVSILNKTMLVTPPLSLNELFHYAPSVKSYYVLILNKNKTTINNLNECRTVKSVGVPNQITLNQNRCLDAQVSQNIWASSVKSRLQYLLSIFSEHGQTLCLNIVPNQPQQNFQEQVVLPLQNNVLQSNVLINPNTVNNNSYNNNMHQHIYRMQVHTNFTQQKVSNVNFVEQNPVTNMHARQSYPLQYSLFPPTGRNQLGGVHTSVPVTNASSINQQYVSSVFIPQSNTYCNVNVPNYTIQQNMNSIHMSQGTQLQGVLRSVSPNRNIPQPVQQNTNSTHKSQRTQLQGVLRSVSPNRNIPQPVQQNTNSTHMSQRTQLQGVLRSVSPNRNIPQPVQQNTNSTHMSQRTQLQGVLRSVSPNRNIPQPVQQNTNSTHMSQRTQLQGVLRSVSPNRNIPQPVQQNTNSTHMSQRTQLQGVLRSVSPNRNIPQPVQQNTNSTHMSQRTQLQGVLRSVSPNRNIPQPVQQNTNSTHMSQRTQLQGVLRSVSPNRNIPQPVQQNTNSTHMSQRTQLQGVLRSVSPNRNIPQPVQQNMNSTHMSQGTQLQGVSRSVSPKRNIPQPVQQNMNSTRMLQGTQLQGVLRSVSPNRNIPQPVQQNMNSTHMLQGTQLQGVSRSVSPKRNIPQPVQQNMNSTHMLQGTQLQGVSRSVSPNRNIPQPVQQNMNSTQMSQGTQLQGVSRSVSPNRNIPQPVQQNMNSTQMSQGTQLQGVSRSVSPNHNIPQPIQQNMNSTQMSQGTQLQDVSRSVSSNHNIPQPVQTMVATNISHSVPKNSQHIEQKHKKIIPQKRIPMEVLQNRTSEEVASSQQLKKSTLRRLKKKENLQVSLESTTNLFDILKYISDIQKLILLKQLDYYFDCTTWLQQQFSSENWQEIHSERSVLLYFQTLLKHLVEKTIKSLSPDNYQTNILKNIEIDVPKVIQITVKEDNGIYCQVEASKSNQEQYNAMNIKQNCTNYEENSNVTITQNQCEKEHEATDNSQTNSSSIKQNLQSHQASDVDVCQENKVEREPNSSRNIHNSNTKEQNLDESKKITENIPQVVKEKLSALSNMKLLDTLLQLNPHLVTVEISSKNDQVTVVDTNANSENTPKSEEPEEYQEHQHLKGTITDDLTVSSFKSPNNIEYFNNKESHNTSLERPATTYIKDVRSISMETYLKIGVTNNVPANTMEENIEEEEIKICLYCGKPSTVACIICLEAKYCSKECSQLHWGDHYKDCSPVERSISS</sequence>
<feature type="compositionally biased region" description="Polar residues" evidence="5">
    <location>
        <begin position="1947"/>
        <end position="1958"/>
    </location>
</feature>
<evidence type="ECO:0000259" key="6">
    <source>
        <dbReference type="PROSITE" id="PS50865"/>
    </source>
</evidence>
<evidence type="ECO:0000256" key="3">
    <source>
        <dbReference type="ARBA" id="ARBA00022833"/>
    </source>
</evidence>
<feature type="region of interest" description="Disordered" evidence="5">
    <location>
        <begin position="1460"/>
        <end position="1495"/>
    </location>
</feature>
<gene>
    <name evidence="8 9" type="primary">LOC117239507</name>
</gene>
<keyword evidence="3" id="KW-0862">Zinc</keyword>
<evidence type="ECO:0000256" key="5">
    <source>
        <dbReference type="SAM" id="MobiDB-lite"/>
    </source>
</evidence>
<feature type="region of interest" description="Disordered" evidence="5">
    <location>
        <begin position="1427"/>
        <end position="1446"/>
    </location>
</feature>
<feature type="compositionally biased region" description="Basic and acidic residues" evidence="5">
    <location>
        <begin position="1937"/>
        <end position="1946"/>
    </location>
</feature>
<dbReference type="SUPFAM" id="SSF144232">
    <property type="entry name" value="HIT/MYND zinc finger-like"/>
    <property type="match status" value="1"/>
</dbReference>
<protein>
    <submittedName>
        <fullName evidence="8 9">Transcription factor SPT20 homolog isoform X1</fullName>
    </submittedName>
</protein>
<dbReference type="RefSeq" id="XP_033361006.1">
    <property type="nucleotide sequence ID" value="XM_033505115.1"/>
</dbReference>
<keyword evidence="1" id="KW-0479">Metal-binding</keyword>
<evidence type="ECO:0000256" key="4">
    <source>
        <dbReference type="PROSITE-ProRule" id="PRU00134"/>
    </source>
</evidence>
<feature type="region of interest" description="Disordered" evidence="5">
    <location>
        <begin position="1903"/>
        <end position="1964"/>
    </location>
</feature>
<dbReference type="KEGG" id="bvk:117239507"/>
<evidence type="ECO:0000256" key="1">
    <source>
        <dbReference type="ARBA" id="ARBA00022723"/>
    </source>
</evidence>
<dbReference type="Gene3D" id="6.10.140.2220">
    <property type="match status" value="1"/>
</dbReference>